<protein>
    <recommendedName>
        <fullName evidence="3">FXSXX-COOH protein</fullName>
    </recommendedName>
</protein>
<organism evidence="1 2">
    <name type="scientific">Gryllotalpicola koreensis</name>
    <dbReference type="NCBI Taxonomy" id="993086"/>
    <lineage>
        <taxon>Bacteria</taxon>
        <taxon>Bacillati</taxon>
        <taxon>Actinomycetota</taxon>
        <taxon>Actinomycetes</taxon>
        <taxon>Micrococcales</taxon>
        <taxon>Microbacteriaceae</taxon>
        <taxon>Gryllotalpicola</taxon>
    </lineage>
</organism>
<evidence type="ECO:0000313" key="1">
    <source>
        <dbReference type="EMBL" id="GAA4175126.1"/>
    </source>
</evidence>
<name>A0ABP8A0T0_9MICO</name>
<evidence type="ECO:0008006" key="3">
    <source>
        <dbReference type="Google" id="ProtNLM"/>
    </source>
</evidence>
<reference evidence="2" key="1">
    <citation type="journal article" date="2019" name="Int. J. Syst. Evol. Microbiol.">
        <title>The Global Catalogue of Microorganisms (GCM) 10K type strain sequencing project: providing services to taxonomists for standard genome sequencing and annotation.</title>
        <authorList>
            <consortium name="The Broad Institute Genomics Platform"/>
            <consortium name="The Broad Institute Genome Sequencing Center for Infectious Disease"/>
            <person name="Wu L."/>
            <person name="Ma J."/>
        </authorList>
    </citation>
    <scope>NUCLEOTIDE SEQUENCE [LARGE SCALE GENOMIC DNA]</scope>
    <source>
        <strain evidence="2">JCM 17591</strain>
    </source>
</reference>
<keyword evidence="2" id="KW-1185">Reference proteome</keyword>
<gene>
    <name evidence="1" type="ORF">GCM10022287_20030</name>
</gene>
<dbReference type="EMBL" id="BAABBW010000003">
    <property type="protein sequence ID" value="GAA4175126.1"/>
    <property type="molecule type" value="Genomic_DNA"/>
</dbReference>
<comment type="caution">
    <text evidence="1">The sequence shown here is derived from an EMBL/GenBank/DDBJ whole genome shotgun (WGS) entry which is preliminary data.</text>
</comment>
<sequence>MAVQVVIRRDTLFGAGVDELSLDPELHALSTRALAATAAATISVFDDFMAGSFFSSR</sequence>
<proteinExistence type="predicted"/>
<accession>A0ABP8A0T0</accession>
<dbReference type="Proteomes" id="UP001501079">
    <property type="component" value="Unassembled WGS sequence"/>
</dbReference>
<evidence type="ECO:0000313" key="2">
    <source>
        <dbReference type="Proteomes" id="UP001501079"/>
    </source>
</evidence>